<organism evidence="1 2">
    <name type="scientific">Citricoccus parietis</name>
    <dbReference type="NCBI Taxonomy" id="592307"/>
    <lineage>
        <taxon>Bacteria</taxon>
        <taxon>Bacillati</taxon>
        <taxon>Actinomycetota</taxon>
        <taxon>Actinomycetes</taxon>
        <taxon>Micrococcales</taxon>
        <taxon>Micrococcaceae</taxon>
        <taxon>Citricoccus</taxon>
    </lineage>
</organism>
<protein>
    <submittedName>
        <fullName evidence="1">Uncharacterized protein</fullName>
    </submittedName>
</protein>
<keyword evidence="2" id="KW-1185">Reference proteome</keyword>
<gene>
    <name evidence="1" type="ORF">ACFFX0_13025</name>
</gene>
<reference evidence="1 2" key="1">
    <citation type="submission" date="2024-09" db="EMBL/GenBank/DDBJ databases">
        <authorList>
            <person name="Sun Q."/>
            <person name="Mori K."/>
        </authorList>
    </citation>
    <scope>NUCLEOTIDE SEQUENCE [LARGE SCALE GENOMIC DNA]</scope>
    <source>
        <strain evidence="1 2">CCM 7609</strain>
    </source>
</reference>
<proteinExistence type="predicted"/>
<comment type="caution">
    <text evidence="1">The sequence shown here is derived from an EMBL/GenBank/DDBJ whole genome shotgun (WGS) entry which is preliminary data.</text>
</comment>
<evidence type="ECO:0000313" key="2">
    <source>
        <dbReference type="Proteomes" id="UP001589575"/>
    </source>
</evidence>
<sequence length="57" mass="6439">MVAVSSLTSGMTAILGWAACTRRSATPPSWCSAWWWPMRPWRHCRSSCGTRWRPCPG</sequence>
<name>A0ABV5FZI0_9MICC</name>
<dbReference type="EMBL" id="JBHMFI010000001">
    <property type="protein sequence ID" value="MFB9072077.1"/>
    <property type="molecule type" value="Genomic_DNA"/>
</dbReference>
<dbReference type="Proteomes" id="UP001589575">
    <property type="component" value="Unassembled WGS sequence"/>
</dbReference>
<evidence type="ECO:0000313" key="1">
    <source>
        <dbReference type="EMBL" id="MFB9072077.1"/>
    </source>
</evidence>
<accession>A0ABV5FZI0</accession>